<evidence type="ECO:0000259" key="10">
    <source>
        <dbReference type="Pfam" id="PF12161"/>
    </source>
</evidence>
<dbReference type="SUPFAM" id="SSF53335">
    <property type="entry name" value="S-adenosyl-L-methionine-dependent methyltransferases"/>
    <property type="match status" value="1"/>
</dbReference>
<dbReference type="Proteomes" id="UP001466331">
    <property type="component" value="Unassembled WGS sequence"/>
</dbReference>
<evidence type="ECO:0000256" key="2">
    <source>
        <dbReference type="ARBA" id="ARBA00011900"/>
    </source>
</evidence>
<dbReference type="NCBIfam" id="TIGR00497">
    <property type="entry name" value="hsdM"/>
    <property type="match status" value="1"/>
</dbReference>
<feature type="coiled-coil region" evidence="8">
    <location>
        <begin position="509"/>
        <end position="536"/>
    </location>
</feature>
<evidence type="ECO:0000256" key="4">
    <source>
        <dbReference type="ARBA" id="ARBA00022679"/>
    </source>
</evidence>
<comment type="caution">
    <text evidence="11">The sequence shown here is derived from an EMBL/GenBank/DDBJ whole genome shotgun (WGS) entry which is preliminary data.</text>
</comment>
<evidence type="ECO:0000256" key="6">
    <source>
        <dbReference type="ARBA" id="ARBA00022747"/>
    </source>
</evidence>
<dbReference type="GO" id="GO:0032259">
    <property type="term" value="P:methylation"/>
    <property type="evidence" value="ECO:0007669"/>
    <property type="project" value="UniProtKB-KW"/>
</dbReference>
<evidence type="ECO:0000256" key="1">
    <source>
        <dbReference type="ARBA" id="ARBA00006594"/>
    </source>
</evidence>
<evidence type="ECO:0000256" key="7">
    <source>
        <dbReference type="ARBA" id="ARBA00047942"/>
    </source>
</evidence>
<dbReference type="InterPro" id="IPR051537">
    <property type="entry name" value="DNA_Adenine_Mtase"/>
</dbReference>
<accession>A0ABU9UB69</accession>
<keyword evidence="4 11" id="KW-0808">Transferase</keyword>
<dbReference type="PANTHER" id="PTHR42933">
    <property type="entry name" value="SLR6095 PROTEIN"/>
    <property type="match status" value="1"/>
</dbReference>
<keyword evidence="3 11" id="KW-0489">Methyltransferase</keyword>
<feature type="domain" description="DNA methylase adenine-specific" evidence="9">
    <location>
        <begin position="178"/>
        <end position="502"/>
    </location>
</feature>
<name>A0ABU9UB69_9SPIR</name>
<evidence type="ECO:0000259" key="9">
    <source>
        <dbReference type="Pfam" id="PF02384"/>
    </source>
</evidence>
<dbReference type="InterPro" id="IPR038333">
    <property type="entry name" value="T1MK-like_N_sf"/>
</dbReference>
<evidence type="ECO:0000256" key="8">
    <source>
        <dbReference type="SAM" id="Coils"/>
    </source>
</evidence>
<dbReference type="RefSeq" id="WP_420069364.1">
    <property type="nucleotide sequence ID" value="NZ_JBCHKQ010000002.1"/>
</dbReference>
<dbReference type="Pfam" id="PF02384">
    <property type="entry name" value="N6_Mtase"/>
    <property type="match status" value="1"/>
</dbReference>
<gene>
    <name evidence="11" type="ORF">WKV44_05120</name>
</gene>
<dbReference type="EC" id="2.1.1.72" evidence="2"/>
<comment type="catalytic activity">
    <reaction evidence="7">
        <text>a 2'-deoxyadenosine in DNA + S-adenosyl-L-methionine = an N(6)-methyl-2'-deoxyadenosine in DNA + S-adenosyl-L-homocysteine + H(+)</text>
        <dbReference type="Rhea" id="RHEA:15197"/>
        <dbReference type="Rhea" id="RHEA-COMP:12418"/>
        <dbReference type="Rhea" id="RHEA-COMP:12419"/>
        <dbReference type="ChEBI" id="CHEBI:15378"/>
        <dbReference type="ChEBI" id="CHEBI:57856"/>
        <dbReference type="ChEBI" id="CHEBI:59789"/>
        <dbReference type="ChEBI" id="CHEBI:90615"/>
        <dbReference type="ChEBI" id="CHEBI:90616"/>
        <dbReference type="EC" id="2.1.1.72"/>
    </reaction>
</comment>
<dbReference type="Gene3D" id="1.20.1260.30">
    <property type="match status" value="1"/>
</dbReference>
<dbReference type="InterPro" id="IPR003356">
    <property type="entry name" value="DNA_methylase_A-5"/>
</dbReference>
<dbReference type="InterPro" id="IPR004546">
    <property type="entry name" value="Restrct_endonuc_T1M"/>
</dbReference>
<dbReference type="InterPro" id="IPR002052">
    <property type="entry name" value="DNA_methylase_N6_adenine_CS"/>
</dbReference>
<dbReference type="InterPro" id="IPR022749">
    <property type="entry name" value="D12N6_MeTrfase_N"/>
</dbReference>
<proteinExistence type="inferred from homology"/>
<evidence type="ECO:0000313" key="11">
    <source>
        <dbReference type="EMBL" id="MEM5947918.1"/>
    </source>
</evidence>
<keyword evidence="6" id="KW-0680">Restriction system</keyword>
<evidence type="ECO:0000313" key="12">
    <source>
        <dbReference type="Proteomes" id="UP001466331"/>
    </source>
</evidence>
<dbReference type="PANTHER" id="PTHR42933:SF1">
    <property type="entry name" value="SITE-SPECIFIC DNA-METHYLTRANSFERASE (ADENINE-SPECIFIC)"/>
    <property type="match status" value="1"/>
</dbReference>
<sequence length="543" mass="62093">MTEQDQTRLGKTLWAIADELRGAMNADDFRDYMLAFLFLRYLSDNYEEAAKKELGADWPELPKDDRRSPLSVWYEENPDDVAMFEDVMRRKVHYVIKPQYLWSSIAEQARTQDTELLHTLQKGFKFIENESFASSFQGLFSEINLDSEKLGKDYKQRNDRLCVIIKTIDKGLAEFPTDRDLLGDAYEYLIGQFAAGSGKKAGEFYTPQQISSILSGIVSLDAQDPANGKREKLGKVLDFACGSGSLLLNVRRRMGRHGVGKLYGQEKNITTYNLARMNMLLHGLKDTEFEIFHGDTLTNEWPLLREENPAKKIEFDAVVANPPFSLSWNPTEELANDFRFKDYGLAPKSAADFAFLLHGFHYLHREGTMAIILPHGVLFRGNAEAKIRRKLLEDGNIDTVIGLAPNLFYSTGIPVCILVLKKCKKFDDVLFINAAELYEKGKRQNRLLPEHIDKIVETYQFRREVKEELENGALFVSRRVSMEEIAENDFNLNITRYVSTAKPEPEVDLTQVHNELTELAQKIDAARARHNEFLKELGLPDLP</sequence>
<evidence type="ECO:0000256" key="3">
    <source>
        <dbReference type="ARBA" id="ARBA00022603"/>
    </source>
</evidence>
<dbReference type="PROSITE" id="PS00092">
    <property type="entry name" value="N6_MTASE"/>
    <property type="match status" value="1"/>
</dbReference>
<dbReference type="Pfam" id="PF12161">
    <property type="entry name" value="HsdM_N"/>
    <property type="match status" value="1"/>
</dbReference>
<dbReference type="CDD" id="cd02440">
    <property type="entry name" value="AdoMet_MTases"/>
    <property type="match status" value="1"/>
</dbReference>
<protein>
    <recommendedName>
        <fullName evidence="2">site-specific DNA-methyltransferase (adenine-specific)</fullName>
        <ecNumber evidence="2">2.1.1.72</ecNumber>
    </recommendedName>
</protein>
<reference evidence="11 12" key="1">
    <citation type="submission" date="2024-03" db="EMBL/GenBank/DDBJ databases">
        <title>Ignisphaera cupida sp. nov., a hyperthermophilic hydrolytic archaeon from a hot spring of Kamchatka, and proposal of Ignisphaeraceae fam. nov.</title>
        <authorList>
            <person name="Podosokorskaya O.A."/>
            <person name="Elcheninov A.G."/>
            <person name="Maltseva A.I."/>
            <person name="Zayulina K.S."/>
            <person name="Novikov A."/>
            <person name="Merkel A.Y."/>
        </authorList>
    </citation>
    <scope>NUCLEOTIDE SEQUENCE [LARGE SCALE GENOMIC DNA]</scope>
    <source>
        <strain evidence="11 12">38H-sp</strain>
    </source>
</reference>
<dbReference type="EMBL" id="JBCHKQ010000002">
    <property type="protein sequence ID" value="MEM5947918.1"/>
    <property type="molecule type" value="Genomic_DNA"/>
</dbReference>
<feature type="domain" description="N6 adenine-specific DNA methyltransferase N-terminal" evidence="10">
    <location>
        <begin position="9"/>
        <end position="168"/>
    </location>
</feature>
<comment type="similarity">
    <text evidence="1">Belongs to the N(4)/N(6)-methyltransferase family.</text>
</comment>
<evidence type="ECO:0000256" key="5">
    <source>
        <dbReference type="ARBA" id="ARBA00022691"/>
    </source>
</evidence>
<keyword evidence="5" id="KW-0949">S-adenosyl-L-methionine</keyword>
<keyword evidence="8" id="KW-0175">Coiled coil</keyword>
<keyword evidence="12" id="KW-1185">Reference proteome</keyword>
<dbReference type="PRINTS" id="PR00507">
    <property type="entry name" value="N12N6MTFRASE"/>
</dbReference>
<dbReference type="GO" id="GO:0009007">
    <property type="term" value="F:site-specific DNA-methyltransferase (adenine-specific) activity"/>
    <property type="evidence" value="ECO:0007669"/>
    <property type="project" value="UniProtKB-EC"/>
</dbReference>
<organism evidence="11 12">
    <name type="scientific">Rarispira pelagica</name>
    <dbReference type="NCBI Taxonomy" id="3141764"/>
    <lineage>
        <taxon>Bacteria</taxon>
        <taxon>Pseudomonadati</taxon>
        <taxon>Spirochaetota</taxon>
        <taxon>Spirochaetia</taxon>
        <taxon>Winmispirales</taxon>
        <taxon>Winmispiraceae</taxon>
        <taxon>Rarispira</taxon>
    </lineage>
</organism>
<dbReference type="Gene3D" id="3.40.50.150">
    <property type="entry name" value="Vaccinia Virus protein VP39"/>
    <property type="match status" value="1"/>
</dbReference>
<dbReference type="InterPro" id="IPR029063">
    <property type="entry name" value="SAM-dependent_MTases_sf"/>
</dbReference>